<evidence type="ECO:0000313" key="8">
    <source>
        <dbReference type="Proteomes" id="UP000010469"/>
    </source>
</evidence>
<dbReference type="Proteomes" id="UP000010469">
    <property type="component" value="Chromosome"/>
</dbReference>
<protein>
    <recommendedName>
        <fullName evidence="4">Transcription elongation factor Spt5</fullName>
    </recommendedName>
</protein>
<dbReference type="InterPro" id="IPR036735">
    <property type="entry name" value="NGN_dom_sf"/>
</dbReference>
<dbReference type="SMART" id="SM00739">
    <property type="entry name" value="KOW"/>
    <property type="match status" value="1"/>
</dbReference>
<feature type="domain" description="NusG-like N-terminal" evidence="5">
    <location>
        <begin position="9"/>
        <end position="93"/>
    </location>
</feature>
<dbReference type="Pfam" id="PF03439">
    <property type="entry name" value="Spt5-NGN"/>
    <property type="match status" value="1"/>
</dbReference>
<dbReference type="AlphaFoldDB" id="L0AA30"/>
<comment type="similarity">
    <text evidence="1">Belongs to the SPT5 family.</text>
</comment>
<keyword evidence="2" id="KW-0805">Transcription regulation</keyword>
<dbReference type="NCBIfam" id="TIGR00405">
    <property type="entry name" value="KOW_elon_Spt5"/>
    <property type="match status" value="1"/>
</dbReference>
<dbReference type="SUPFAM" id="SSF50104">
    <property type="entry name" value="Translation proteins SH3-like domain"/>
    <property type="match status" value="1"/>
</dbReference>
<dbReference type="GO" id="GO:0005840">
    <property type="term" value="C:ribosome"/>
    <property type="evidence" value="ECO:0007669"/>
    <property type="project" value="UniProtKB-KW"/>
</dbReference>
<dbReference type="Pfam" id="PF00467">
    <property type="entry name" value="KOW"/>
    <property type="match status" value="1"/>
</dbReference>
<evidence type="ECO:0000259" key="6">
    <source>
        <dbReference type="SMART" id="SM00739"/>
    </source>
</evidence>
<dbReference type="GO" id="GO:0006354">
    <property type="term" value="P:DNA-templated transcription elongation"/>
    <property type="evidence" value="ECO:0007669"/>
    <property type="project" value="InterPro"/>
</dbReference>
<evidence type="ECO:0000256" key="3">
    <source>
        <dbReference type="ARBA" id="ARBA00023163"/>
    </source>
</evidence>
<dbReference type="KEGG" id="clg:Calag_0515"/>
<reference evidence="8" key="1">
    <citation type="submission" date="2012-03" db="EMBL/GenBank/DDBJ databases">
        <title>Complete genome of Caldisphaera lagunensis DSM 15908.</title>
        <authorList>
            <person name="Lucas S."/>
            <person name="Copeland A."/>
            <person name="Lapidus A."/>
            <person name="Glavina del Rio T."/>
            <person name="Dalin E."/>
            <person name="Tice H."/>
            <person name="Bruce D."/>
            <person name="Goodwin L."/>
            <person name="Pitluck S."/>
            <person name="Peters L."/>
            <person name="Mikhailova N."/>
            <person name="Teshima H."/>
            <person name="Kyrpides N."/>
            <person name="Mavromatis K."/>
            <person name="Ivanova N."/>
            <person name="Brettin T."/>
            <person name="Detter J.C."/>
            <person name="Han C."/>
            <person name="Larimer F."/>
            <person name="Land M."/>
            <person name="Hauser L."/>
            <person name="Markowitz V."/>
            <person name="Cheng J.-F."/>
            <person name="Hugenholtz P."/>
            <person name="Woyke T."/>
            <person name="Wu D."/>
            <person name="Spring S."/>
            <person name="Schroeder M."/>
            <person name="Brambilla E."/>
            <person name="Klenk H.-P."/>
            <person name="Eisen J.A."/>
        </authorList>
    </citation>
    <scope>NUCLEOTIDE SEQUENCE [LARGE SCALE GENOMIC DNA]</scope>
    <source>
        <strain evidence="8">DSM 15908 / JCM 11604 / IC-154</strain>
    </source>
</reference>
<keyword evidence="7" id="KW-0687">Ribonucleoprotein</keyword>
<dbReference type="Gene3D" id="3.30.70.940">
    <property type="entry name" value="NusG, N-terminal domain"/>
    <property type="match status" value="1"/>
</dbReference>
<dbReference type="STRING" id="1056495.Calag_0515"/>
<dbReference type="HOGENOM" id="CLU_113589_0_0_2"/>
<dbReference type="Gene3D" id="2.30.30.30">
    <property type="match status" value="1"/>
</dbReference>
<dbReference type="EMBL" id="CP003378">
    <property type="protein sequence ID" value="AFZ70279.1"/>
    <property type="molecule type" value="Genomic_DNA"/>
</dbReference>
<keyword evidence="7" id="KW-0689">Ribosomal protein</keyword>
<dbReference type="GO" id="GO:0003746">
    <property type="term" value="F:translation elongation factor activity"/>
    <property type="evidence" value="ECO:0007669"/>
    <property type="project" value="InterPro"/>
</dbReference>
<dbReference type="RefSeq" id="WP_015232177.1">
    <property type="nucleotide sequence ID" value="NC_019791.1"/>
</dbReference>
<dbReference type="InterPro" id="IPR006645">
    <property type="entry name" value="NGN-like_dom"/>
</dbReference>
<feature type="domain" description="KOW" evidence="6">
    <location>
        <begin position="98"/>
        <end position="125"/>
    </location>
</feature>
<evidence type="ECO:0000256" key="2">
    <source>
        <dbReference type="ARBA" id="ARBA00023015"/>
    </source>
</evidence>
<dbReference type="InParanoid" id="L0AA30"/>
<sequence length="155" mass="17228">MSISNQTQKNKIYAISVVGGYEEKIALIFAERAQSLKLDIKSIVYSEDLKGTVIVEIGDPKDLFYLIRGIKNVKRRRPIAISLQDVIKLLKPPTALPTIAKGQLIEVIGGPFKGMKGRIVEVYATRNEADITLLEGDSKIVVTIPTEYIKVTEEK</sequence>
<dbReference type="eggNOG" id="arCOG01920">
    <property type="taxonomic scope" value="Archaea"/>
</dbReference>
<dbReference type="InterPro" id="IPR005100">
    <property type="entry name" value="NGN-domain"/>
</dbReference>
<evidence type="ECO:0000313" key="7">
    <source>
        <dbReference type="EMBL" id="AFZ70279.1"/>
    </source>
</evidence>
<organism evidence="7 8">
    <name type="scientific">Caldisphaera lagunensis (strain DSM 15908 / JCM 11604 / ANMR 0165 / IC-154)</name>
    <dbReference type="NCBI Taxonomy" id="1056495"/>
    <lineage>
        <taxon>Archaea</taxon>
        <taxon>Thermoproteota</taxon>
        <taxon>Thermoprotei</taxon>
        <taxon>Acidilobales</taxon>
        <taxon>Caldisphaeraceae</taxon>
        <taxon>Caldisphaera</taxon>
    </lineage>
</organism>
<evidence type="ECO:0000256" key="4">
    <source>
        <dbReference type="NCBIfam" id="TIGR00405"/>
    </source>
</evidence>
<dbReference type="InterPro" id="IPR008991">
    <property type="entry name" value="Translation_prot_SH3-like_sf"/>
</dbReference>
<gene>
    <name evidence="7" type="ordered locus">Calag_0515</name>
</gene>
<dbReference type="InterPro" id="IPR014722">
    <property type="entry name" value="Rib_uL2_dom2"/>
</dbReference>
<keyword evidence="3" id="KW-0804">Transcription</keyword>
<proteinExistence type="inferred from homology"/>
<dbReference type="GeneID" id="14211775"/>
<dbReference type="SMART" id="SM00738">
    <property type="entry name" value="NGN"/>
    <property type="match status" value="1"/>
</dbReference>
<keyword evidence="8" id="KW-1185">Reference proteome</keyword>
<dbReference type="InterPro" id="IPR011590">
    <property type="entry name" value="Spt5_arc"/>
</dbReference>
<evidence type="ECO:0000256" key="1">
    <source>
        <dbReference type="ARBA" id="ARBA00006956"/>
    </source>
</evidence>
<name>L0AA30_CALLD</name>
<evidence type="ECO:0000259" key="5">
    <source>
        <dbReference type="SMART" id="SM00738"/>
    </source>
</evidence>
<accession>L0AA30</accession>
<dbReference type="InterPro" id="IPR005824">
    <property type="entry name" value="KOW"/>
</dbReference>